<proteinExistence type="predicted"/>
<reference evidence="1 2" key="1">
    <citation type="journal article" date="2018" name="Sci. Rep.">
        <title>Genomic signatures of local adaptation to the degree of environmental predictability in rotifers.</title>
        <authorList>
            <person name="Franch-Gras L."/>
            <person name="Hahn C."/>
            <person name="Garcia-Roger E.M."/>
            <person name="Carmona M.J."/>
            <person name="Serra M."/>
            <person name="Gomez A."/>
        </authorList>
    </citation>
    <scope>NUCLEOTIDE SEQUENCE [LARGE SCALE GENOMIC DNA]</scope>
    <source>
        <strain evidence="1">HYR1</strain>
    </source>
</reference>
<comment type="caution">
    <text evidence="1">The sequence shown here is derived from an EMBL/GenBank/DDBJ whole genome shotgun (WGS) entry which is preliminary data.</text>
</comment>
<protein>
    <submittedName>
        <fullName evidence="1">Uncharacterized protein</fullName>
    </submittedName>
</protein>
<sequence>MLDVSNFQEFIWKSLVVGKRSGGAIGKIISFSSSCEKNKMIYKLLKISFFPRVCSNSFRFKHSTVKLQTNL</sequence>
<evidence type="ECO:0000313" key="1">
    <source>
        <dbReference type="EMBL" id="RNA40488.1"/>
    </source>
</evidence>
<gene>
    <name evidence="1" type="ORF">BpHYR1_036990</name>
</gene>
<organism evidence="1 2">
    <name type="scientific">Brachionus plicatilis</name>
    <name type="common">Marine rotifer</name>
    <name type="synonym">Brachionus muelleri</name>
    <dbReference type="NCBI Taxonomy" id="10195"/>
    <lineage>
        <taxon>Eukaryota</taxon>
        <taxon>Metazoa</taxon>
        <taxon>Spiralia</taxon>
        <taxon>Gnathifera</taxon>
        <taxon>Rotifera</taxon>
        <taxon>Eurotatoria</taxon>
        <taxon>Monogononta</taxon>
        <taxon>Pseudotrocha</taxon>
        <taxon>Ploima</taxon>
        <taxon>Brachionidae</taxon>
        <taxon>Brachionus</taxon>
    </lineage>
</organism>
<dbReference type="EMBL" id="REGN01000640">
    <property type="protein sequence ID" value="RNA40488.1"/>
    <property type="molecule type" value="Genomic_DNA"/>
</dbReference>
<dbReference type="Proteomes" id="UP000276133">
    <property type="component" value="Unassembled WGS sequence"/>
</dbReference>
<dbReference type="AlphaFoldDB" id="A0A3M7SY13"/>
<evidence type="ECO:0000313" key="2">
    <source>
        <dbReference type="Proteomes" id="UP000276133"/>
    </source>
</evidence>
<name>A0A3M7SY13_BRAPC</name>
<accession>A0A3M7SY13</accession>
<keyword evidence="2" id="KW-1185">Reference proteome</keyword>